<feature type="signal peptide" evidence="1">
    <location>
        <begin position="1"/>
        <end position="36"/>
    </location>
</feature>
<gene>
    <name evidence="2" type="ORF">BB934_26315</name>
</gene>
<organism evidence="2">
    <name type="scientific">Microvirga ossetica</name>
    <dbReference type="NCBI Taxonomy" id="1882682"/>
    <lineage>
        <taxon>Bacteria</taxon>
        <taxon>Pseudomonadati</taxon>
        <taxon>Pseudomonadota</taxon>
        <taxon>Alphaproteobacteria</taxon>
        <taxon>Hyphomicrobiales</taxon>
        <taxon>Methylobacteriaceae</taxon>
        <taxon>Microvirga</taxon>
    </lineage>
</organism>
<reference evidence="2" key="1">
    <citation type="submission" date="2016-07" db="EMBL/GenBank/DDBJ databases">
        <title>Microvirga ossetica sp. nov. a new species of rhizobia isolated from root nodules of the legume species Vicia alpestris Steven originated from North Ossetia region in the Caucasus.</title>
        <authorList>
            <person name="Safronova V.I."/>
            <person name="Kuznetsova I.G."/>
            <person name="Sazanova A.L."/>
            <person name="Belimov A."/>
            <person name="Andronov E."/>
            <person name="Osledkin Y.S."/>
            <person name="Onishchuk O.P."/>
            <person name="Kurchak O.N."/>
            <person name="Shaposhnikov A.I."/>
            <person name="Willems A."/>
            <person name="Tikhonovich I.A."/>
        </authorList>
    </citation>
    <scope>NUCLEOTIDE SEQUENCE [LARGE SCALE GENOMIC DNA]</scope>
    <source>
        <strain evidence="2">V5/3M</strain>
    </source>
</reference>
<dbReference type="OrthoDB" id="7206808at2"/>
<name>A0A1B2EMX5_9HYPH</name>
<evidence type="ECO:0000256" key="1">
    <source>
        <dbReference type="SAM" id="SignalP"/>
    </source>
</evidence>
<dbReference type="PANTHER" id="PTHR39327">
    <property type="match status" value="1"/>
</dbReference>
<dbReference type="InterPro" id="IPR010319">
    <property type="entry name" value="Transglutaminase-like_Cys_pept"/>
</dbReference>
<keyword evidence="1" id="KW-0732">Signal</keyword>
<dbReference type="KEGG" id="moc:BB934_26315"/>
<dbReference type="AlphaFoldDB" id="A0A1B2EMX5"/>
<sequence length="219" mass="24347">MRQPLFGLLGVRSFSRSAFRFAAALVLTVTAAAAQAQTRSILPSITQPVARVGTAKPILGWIRFCEQNPSECAVDPDEPATIELTAKDWQTLNRVNQQVNGAIKAKTDKDHRGIEDIWDFAEDGYGDCEDYQLVKRKKLVEAGFPRRAMRMTVVFDEEGAGHAVMMVRTNRGDFILDNKRNAILPWHKTGYIYIKREGDSGSTWASLGGRTSPTMTANQ</sequence>
<proteinExistence type="predicted"/>
<evidence type="ECO:0000313" key="2">
    <source>
        <dbReference type="EMBL" id="ANY81299.1"/>
    </source>
</evidence>
<accession>A0A1B2EMX5</accession>
<dbReference type="EMBL" id="CP016616">
    <property type="protein sequence ID" value="ANY81299.1"/>
    <property type="molecule type" value="Genomic_DNA"/>
</dbReference>
<protein>
    <submittedName>
        <fullName evidence="2">Transglutaminase</fullName>
    </submittedName>
</protein>
<dbReference type="Gene3D" id="3.10.620.30">
    <property type="match status" value="1"/>
</dbReference>
<dbReference type="PANTHER" id="PTHR39327:SF1">
    <property type="entry name" value="BLR5470 PROTEIN"/>
    <property type="match status" value="1"/>
</dbReference>
<dbReference type="RefSeq" id="WP_099512362.1">
    <property type="nucleotide sequence ID" value="NZ_CP016616.1"/>
</dbReference>
<dbReference type="Pfam" id="PF06035">
    <property type="entry name" value="Peptidase_C93"/>
    <property type="match status" value="1"/>
</dbReference>
<feature type="chain" id="PRO_5008536320" evidence="1">
    <location>
        <begin position="37"/>
        <end position="219"/>
    </location>
</feature>